<organism evidence="7 8">
    <name type="scientific">Candidatus Zymogenus saltonus</name>
    <dbReference type="NCBI Taxonomy" id="2844893"/>
    <lineage>
        <taxon>Bacteria</taxon>
        <taxon>Deltaproteobacteria</taxon>
        <taxon>Candidatus Zymogenia</taxon>
        <taxon>Candidatus Zymogeniales</taxon>
        <taxon>Candidatus Zymogenaceae</taxon>
        <taxon>Candidatus Zymogenus</taxon>
    </lineage>
</organism>
<feature type="binding site" evidence="3 5">
    <location>
        <position position="11"/>
    </location>
    <ligand>
        <name>substrate</name>
    </ligand>
</feature>
<sequence>MSNSVLIVMGSKSDRDVMEEAVKILDSLGIPNKMRIASAHRTPEVVGEIAKGARKDGVAVIIAGAGYAAHLAGVVASMTTIPVIGVPIASSSLAGIDALLSTVQMPPGVPVATVGIGAAGAKNAALLAAEILAVSDDKIAKKLEEYRNEMREKVIKADKELG</sequence>
<dbReference type="SMART" id="SM01001">
    <property type="entry name" value="AIRC"/>
    <property type="match status" value="1"/>
</dbReference>
<evidence type="ECO:0000256" key="1">
    <source>
        <dbReference type="ARBA" id="ARBA00022755"/>
    </source>
</evidence>
<evidence type="ECO:0000313" key="8">
    <source>
        <dbReference type="Proteomes" id="UP000809273"/>
    </source>
</evidence>
<reference evidence="7" key="2">
    <citation type="submission" date="2021-01" db="EMBL/GenBank/DDBJ databases">
        <authorList>
            <person name="Hahn C.R."/>
            <person name="Youssef N.H."/>
            <person name="Elshahed M."/>
        </authorList>
    </citation>
    <scope>NUCLEOTIDE SEQUENCE</scope>
    <source>
        <strain evidence="7">Zod_Metabat.24</strain>
    </source>
</reference>
<keyword evidence="7" id="KW-0456">Lyase</keyword>
<evidence type="ECO:0000256" key="2">
    <source>
        <dbReference type="ARBA" id="ARBA00023235"/>
    </source>
</evidence>
<comment type="pathway">
    <text evidence="3 4">Purine metabolism; IMP biosynthesis via de novo pathway; 5-amino-1-(5-phospho-D-ribosyl)imidazole-4-carboxylate from 5-amino-1-(5-phospho-D-ribosyl)imidazole (N5-CAIR route): step 2/2.</text>
</comment>
<dbReference type="PANTHER" id="PTHR23046">
    <property type="entry name" value="PHOSPHORIBOSYLAMINOIMIDAZOLE CARBOXYLASE CATALYTIC SUBUNIT"/>
    <property type="match status" value="1"/>
</dbReference>
<dbReference type="PIRSF" id="PIRSF001338">
    <property type="entry name" value="AIR_carboxylase"/>
    <property type="match status" value="1"/>
</dbReference>
<dbReference type="InterPro" id="IPR033747">
    <property type="entry name" value="PurE_ClassI"/>
</dbReference>
<feature type="binding site" evidence="3 5">
    <location>
        <position position="14"/>
    </location>
    <ligand>
        <name>substrate</name>
    </ligand>
</feature>
<dbReference type="Gene3D" id="3.40.50.1970">
    <property type="match status" value="1"/>
</dbReference>
<dbReference type="Pfam" id="PF00731">
    <property type="entry name" value="AIRC"/>
    <property type="match status" value="1"/>
</dbReference>
<dbReference type="NCBIfam" id="TIGR01162">
    <property type="entry name" value="purE"/>
    <property type="match status" value="1"/>
</dbReference>
<dbReference type="PANTHER" id="PTHR23046:SF2">
    <property type="entry name" value="PHOSPHORIBOSYLAMINOIMIDAZOLE CARBOXYLASE"/>
    <property type="match status" value="1"/>
</dbReference>
<evidence type="ECO:0000313" key="7">
    <source>
        <dbReference type="EMBL" id="MBN1571798.1"/>
    </source>
</evidence>
<keyword evidence="1 3" id="KW-0658">Purine biosynthesis</keyword>
<comment type="function">
    <text evidence="3 4">Catalyzes the conversion of N5-carboxyaminoimidazole ribonucleotide (N5-CAIR) to 4-carboxy-5-aminoimidazole ribonucleotide (CAIR).</text>
</comment>
<dbReference type="InterPro" id="IPR024694">
    <property type="entry name" value="PurE_prokaryotes"/>
</dbReference>
<dbReference type="HAMAP" id="MF_01929">
    <property type="entry name" value="PurE_classI"/>
    <property type="match status" value="1"/>
</dbReference>
<protein>
    <recommendedName>
        <fullName evidence="3 4">N5-carboxyaminoimidazole ribonucleotide mutase</fullName>
        <shortName evidence="3 4">N5-CAIR mutase</shortName>
        <ecNumber evidence="3 4">5.4.99.18</ecNumber>
    </recommendedName>
    <alternativeName>
        <fullName evidence="3">5-(carboxyamino)imidazole ribonucleotide mutase</fullName>
    </alternativeName>
</protein>
<dbReference type="SUPFAM" id="SSF52255">
    <property type="entry name" value="N5-CAIR mutase (phosphoribosylaminoimidazole carboxylase, PurE)"/>
    <property type="match status" value="1"/>
</dbReference>
<dbReference type="GO" id="GO:0034023">
    <property type="term" value="F:5-(carboxyamino)imidazole ribonucleotide mutase activity"/>
    <property type="evidence" value="ECO:0007669"/>
    <property type="project" value="UniProtKB-UniRule"/>
</dbReference>
<dbReference type="GO" id="GO:0006189">
    <property type="term" value="P:'de novo' IMP biosynthetic process"/>
    <property type="evidence" value="ECO:0007669"/>
    <property type="project" value="UniProtKB-UniRule"/>
</dbReference>
<evidence type="ECO:0000256" key="4">
    <source>
        <dbReference type="PIRNR" id="PIRNR001338"/>
    </source>
</evidence>
<comment type="similarity">
    <text evidence="3">Belongs to the AIR carboxylase family. Class I subfamily.</text>
</comment>
<proteinExistence type="inferred from homology"/>
<dbReference type="EMBL" id="JAFGIX010000006">
    <property type="protein sequence ID" value="MBN1571798.1"/>
    <property type="molecule type" value="Genomic_DNA"/>
</dbReference>
<evidence type="ECO:0000256" key="3">
    <source>
        <dbReference type="HAMAP-Rule" id="MF_01929"/>
    </source>
</evidence>
<comment type="catalytic activity">
    <reaction evidence="3 4">
        <text>5-carboxyamino-1-(5-phospho-D-ribosyl)imidazole + H(+) = 5-amino-1-(5-phospho-D-ribosyl)imidazole-4-carboxylate</text>
        <dbReference type="Rhea" id="RHEA:13193"/>
        <dbReference type="ChEBI" id="CHEBI:15378"/>
        <dbReference type="ChEBI" id="CHEBI:58730"/>
        <dbReference type="ChEBI" id="CHEBI:77657"/>
        <dbReference type="EC" id="5.4.99.18"/>
    </reaction>
</comment>
<dbReference type="EC" id="5.4.99.18" evidence="3 4"/>
<name>A0A9D8KCR8_9DELT</name>
<accession>A0A9D8KCR8</accession>
<gene>
    <name evidence="3 7" type="primary">purE</name>
    <name evidence="7" type="ORF">JW984_01240</name>
</gene>
<feature type="binding site" evidence="3 5">
    <location>
        <position position="41"/>
    </location>
    <ligand>
        <name>substrate</name>
    </ligand>
</feature>
<dbReference type="GO" id="GO:0016829">
    <property type="term" value="F:lyase activity"/>
    <property type="evidence" value="ECO:0007669"/>
    <property type="project" value="UniProtKB-KW"/>
</dbReference>
<dbReference type="InterPro" id="IPR000031">
    <property type="entry name" value="PurE_dom"/>
</dbReference>
<comment type="caution">
    <text evidence="7">The sequence shown here is derived from an EMBL/GenBank/DDBJ whole genome shotgun (WGS) entry which is preliminary data.</text>
</comment>
<keyword evidence="2 3" id="KW-0413">Isomerase</keyword>
<dbReference type="AlphaFoldDB" id="A0A9D8KCR8"/>
<dbReference type="Proteomes" id="UP000809273">
    <property type="component" value="Unassembled WGS sequence"/>
</dbReference>
<evidence type="ECO:0000259" key="6">
    <source>
        <dbReference type="SMART" id="SM01001"/>
    </source>
</evidence>
<feature type="domain" description="PurE" evidence="6">
    <location>
        <begin position="3"/>
        <end position="154"/>
    </location>
</feature>
<reference evidence="7" key="1">
    <citation type="journal article" date="2021" name="Environ. Microbiol.">
        <title>Genomic characterization of three novel Desulfobacterota classes expand the metabolic and phylogenetic diversity of the phylum.</title>
        <authorList>
            <person name="Murphy C.L."/>
            <person name="Biggerstaff J."/>
            <person name="Eichhorn A."/>
            <person name="Ewing E."/>
            <person name="Shahan R."/>
            <person name="Soriano D."/>
            <person name="Stewart S."/>
            <person name="VanMol K."/>
            <person name="Walker R."/>
            <person name="Walters P."/>
            <person name="Elshahed M.S."/>
            <person name="Youssef N.H."/>
        </authorList>
    </citation>
    <scope>NUCLEOTIDE SEQUENCE</scope>
    <source>
        <strain evidence="7">Zod_Metabat.24</strain>
    </source>
</reference>
<evidence type="ECO:0000256" key="5">
    <source>
        <dbReference type="PIRSR" id="PIRSR001338-1"/>
    </source>
</evidence>